<evidence type="ECO:0000256" key="1">
    <source>
        <dbReference type="SAM" id="MobiDB-lite"/>
    </source>
</evidence>
<keyword evidence="4" id="KW-1185">Reference proteome</keyword>
<dbReference type="Gramene" id="PHT74279">
    <property type="protein sequence ID" value="PHT74279"/>
    <property type="gene ID" value="T459_21556"/>
</dbReference>
<gene>
    <name evidence="3" type="ORF">T459_21556</name>
</gene>
<accession>A0A2G2YX15</accession>
<feature type="region of interest" description="Disordered" evidence="1">
    <location>
        <begin position="40"/>
        <end position="79"/>
    </location>
</feature>
<dbReference type="InterPro" id="IPR035985">
    <property type="entry name" value="Ubiquitin-activating_enz"/>
</dbReference>
<dbReference type="GO" id="GO:0008641">
    <property type="term" value="F:ubiquitin-like modifier activating enzyme activity"/>
    <property type="evidence" value="ECO:0007669"/>
    <property type="project" value="InterPro"/>
</dbReference>
<dbReference type="Gene3D" id="3.40.50.720">
    <property type="entry name" value="NAD(P)-binding Rossmann-like Domain"/>
    <property type="match status" value="1"/>
</dbReference>
<keyword evidence="2" id="KW-0812">Transmembrane</keyword>
<dbReference type="AlphaFoldDB" id="A0A2G2YX15"/>
<evidence type="ECO:0000313" key="3">
    <source>
        <dbReference type="EMBL" id="PHT74279.1"/>
    </source>
</evidence>
<sequence>MTKIERVSIDTSLAQSVDLSVDQFLDRVFNVRGAVVNGDAVHTNKNNTERKRAVSSPSNLDEISESPVPPNRSKGHDKDLQITGSFGTVHRADWNGYDIAVKIHIEQDFHGERFKEFCRRGSLYRLIHKPSAKEVLDGRRRLSMASDVGAFAYPLFRAILLWVFYILLRVADSEIDEDISRLKTTAVGLLNDLGCNSSTSSEDLIYEMCRYGDSKLHAITAFIRGVASQEVIKVLMMKFGDLESFLA</sequence>
<evidence type="ECO:0000313" key="4">
    <source>
        <dbReference type="Proteomes" id="UP000222542"/>
    </source>
</evidence>
<protein>
    <submittedName>
        <fullName evidence="3">Uncharacterized protein</fullName>
    </submittedName>
</protein>
<dbReference type="Proteomes" id="UP000222542">
    <property type="component" value="Unassembled WGS sequence"/>
</dbReference>
<keyword evidence="2" id="KW-0472">Membrane</keyword>
<dbReference type="EMBL" id="AYRZ02000008">
    <property type="protein sequence ID" value="PHT74279.1"/>
    <property type="molecule type" value="Genomic_DNA"/>
</dbReference>
<evidence type="ECO:0000256" key="2">
    <source>
        <dbReference type="SAM" id="Phobius"/>
    </source>
</evidence>
<proteinExistence type="predicted"/>
<keyword evidence="2" id="KW-1133">Transmembrane helix</keyword>
<reference evidence="3 4" key="2">
    <citation type="journal article" date="2017" name="Genome Biol.">
        <title>New reference genome sequences of hot pepper reveal the massive evolution of plant disease-resistance genes by retroduplication.</title>
        <authorList>
            <person name="Kim S."/>
            <person name="Park J."/>
            <person name="Yeom S.I."/>
            <person name="Kim Y.M."/>
            <person name="Seo E."/>
            <person name="Kim K.T."/>
            <person name="Kim M.S."/>
            <person name="Lee J.M."/>
            <person name="Cheong K."/>
            <person name="Shin H.S."/>
            <person name="Kim S.B."/>
            <person name="Han K."/>
            <person name="Lee J."/>
            <person name="Park M."/>
            <person name="Lee H.A."/>
            <person name="Lee H.Y."/>
            <person name="Lee Y."/>
            <person name="Oh S."/>
            <person name="Lee J.H."/>
            <person name="Choi E."/>
            <person name="Choi E."/>
            <person name="Lee S.E."/>
            <person name="Jeon J."/>
            <person name="Kim H."/>
            <person name="Choi G."/>
            <person name="Song H."/>
            <person name="Lee J."/>
            <person name="Lee S.C."/>
            <person name="Kwon J.K."/>
            <person name="Lee H.Y."/>
            <person name="Koo N."/>
            <person name="Hong Y."/>
            <person name="Kim R.W."/>
            <person name="Kang W.H."/>
            <person name="Huh J.H."/>
            <person name="Kang B.C."/>
            <person name="Yang T.J."/>
            <person name="Lee Y.H."/>
            <person name="Bennetzen J.L."/>
            <person name="Choi D."/>
        </authorList>
    </citation>
    <scope>NUCLEOTIDE SEQUENCE [LARGE SCALE GENOMIC DNA]</scope>
    <source>
        <strain evidence="4">cv. CM334</strain>
    </source>
</reference>
<dbReference type="STRING" id="4072.A0A2G2YX15"/>
<comment type="caution">
    <text evidence="3">The sequence shown here is derived from an EMBL/GenBank/DDBJ whole genome shotgun (WGS) entry which is preliminary data.</text>
</comment>
<dbReference type="SUPFAM" id="SSF69572">
    <property type="entry name" value="Activating enzymes of the ubiquitin-like proteins"/>
    <property type="match status" value="1"/>
</dbReference>
<name>A0A2G2YX15_CAPAN</name>
<organism evidence="3 4">
    <name type="scientific">Capsicum annuum</name>
    <name type="common">Capsicum pepper</name>
    <dbReference type="NCBI Taxonomy" id="4072"/>
    <lineage>
        <taxon>Eukaryota</taxon>
        <taxon>Viridiplantae</taxon>
        <taxon>Streptophyta</taxon>
        <taxon>Embryophyta</taxon>
        <taxon>Tracheophyta</taxon>
        <taxon>Spermatophyta</taxon>
        <taxon>Magnoliopsida</taxon>
        <taxon>eudicotyledons</taxon>
        <taxon>Gunneridae</taxon>
        <taxon>Pentapetalae</taxon>
        <taxon>asterids</taxon>
        <taxon>lamiids</taxon>
        <taxon>Solanales</taxon>
        <taxon>Solanaceae</taxon>
        <taxon>Solanoideae</taxon>
        <taxon>Capsiceae</taxon>
        <taxon>Capsicum</taxon>
    </lineage>
</organism>
<reference evidence="3 4" key="1">
    <citation type="journal article" date="2014" name="Nat. Genet.">
        <title>Genome sequence of the hot pepper provides insights into the evolution of pungency in Capsicum species.</title>
        <authorList>
            <person name="Kim S."/>
            <person name="Park M."/>
            <person name="Yeom S.I."/>
            <person name="Kim Y.M."/>
            <person name="Lee J.M."/>
            <person name="Lee H.A."/>
            <person name="Seo E."/>
            <person name="Choi J."/>
            <person name="Cheong K."/>
            <person name="Kim K.T."/>
            <person name="Jung K."/>
            <person name="Lee G.W."/>
            <person name="Oh S.K."/>
            <person name="Bae C."/>
            <person name="Kim S.B."/>
            <person name="Lee H.Y."/>
            <person name="Kim S.Y."/>
            <person name="Kim M.S."/>
            <person name="Kang B.C."/>
            <person name="Jo Y.D."/>
            <person name="Yang H.B."/>
            <person name="Jeong H.J."/>
            <person name="Kang W.H."/>
            <person name="Kwon J.K."/>
            <person name="Shin C."/>
            <person name="Lim J.Y."/>
            <person name="Park J.H."/>
            <person name="Huh J.H."/>
            <person name="Kim J.S."/>
            <person name="Kim B.D."/>
            <person name="Cohen O."/>
            <person name="Paran I."/>
            <person name="Suh M.C."/>
            <person name="Lee S.B."/>
            <person name="Kim Y.K."/>
            <person name="Shin Y."/>
            <person name="Noh S.J."/>
            <person name="Park J."/>
            <person name="Seo Y.S."/>
            <person name="Kwon S.Y."/>
            <person name="Kim H.A."/>
            <person name="Park J.M."/>
            <person name="Kim H.J."/>
            <person name="Choi S.B."/>
            <person name="Bosland P.W."/>
            <person name="Reeves G."/>
            <person name="Jo S.H."/>
            <person name="Lee B.W."/>
            <person name="Cho H.T."/>
            <person name="Choi H.S."/>
            <person name="Lee M.S."/>
            <person name="Yu Y."/>
            <person name="Do Choi Y."/>
            <person name="Park B.S."/>
            <person name="van Deynze A."/>
            <person name="Ashrafi H."/>
            <person name="Hill T."/>
            <person name="Kim W.T."/>
            <person name="Pai H.S."/>
            <person name="Ahn H.K."/>
            <person name="Yeam I."/>
            <person name="Giovannoni J.J."/>
            <person name="Rose J.K."/>
            <person name="Sorensen I."/>
            <person name="Lee S.J."/>
            <person name="Kim R.W."/>
            <person name="Choi I.Y."/>
            <person name="Choi B.S."/>
            <person name="Lim J.S."/>
            <person name="Lee Y.H."/>
            <person name="Choi D."/>
        </authorList>
    </citation>
    <scope>NUCLEOTIDE SEQUENCE [LARGE SCALE GENOMIC DNA]</scope>
    <source>
        <strain evidence="4">cv. CM334</strain>
    </source>
</reference>
<feature type="transmembrane region" description="Helical" evidence="2">
    <location>
        <begin position="148"/>
        <end position="168"/>
    </location>
</feature>